<comment type="caution">
    <text evidence="2">The sequence shown here is derived from an EMBL/GenBank/DDBJ whole genome shotgun (WGS) entry which is preliminary data.</text>
</comment>
<gene>
    <name evidence="2" type="ORF">SDC9_191808</name>
</gene>
<feature type="region of interest" description="Disordered" evidence="1">
    <location>
        <begin position="1"/>
        <end position="39"/>
    </location>
</feature>
<evidence type="ECO:0000256" key="1">
    <source>
        <dbReference type="SAM" id="MobiDB-lite"/>
    </source>
</evidence>
<proteinExistence type="predicted"/>
<organism evidence="2">
    <name type="scientific">bioreactor metagenome</name>
    <dbReference type="NCBI Taxonomy" id="1076179"/>
    <lineage>
        <taxon>unclassified sequences</taxon>
        <taxon>metagenomes</taxon>
        <taxon>ecological metagenomes</taxon>
    </lineage>
</organism>
<protein>
    <submittedName>
        <fullName evidence="2">Uncharacterized protein</fullName>
    </submittedName>
</protein>
<dbReference type="AlphaFoldDB" id="A0A645I067"/>
<reference evidence="2" key="1">
    <citation type="submission" date="2019-08" db="EMBL/GenBank/DDBJ databases">
        <authorList>
            <person name="Kucharzyk K."/>
            <person name="Murdoch R.W."/>
            <person name="Higgins S."/>
            <person name="Loffler F."/>
        </authorList>
    </citation>
    <scope>NUCLEOTIDE SEQUENCE</scope>
</reference>
<name>A0A645I067_9ZZZZ</name>
<dbReference type="EMBL" id="VSSQ01103238">
    <property type="protein sequence ID" value="MPN44246.1"/>
    <property type="molecule type" value="Genomic_DNA"/>
</dbReference>
<sequence length="99" mass="10535">MDADFACQGGKGGSSEKRNGHDNIVQGSIPDWGGDEEEDCKCDDAGKAGQDRVLPPQKCIGTSLDVRSNMFDLAISGRLGLDPGVQPESHAEGEQCYCY</sequence>
<evidence type="ECO:0000313" key="2">
    <source>
        <dbReference type="EMBL" id="MPN44246.1"/>
    </source>
</evidence>
<accession>A0A645I067</accession>